<keyword evidence="3" id="KW-1185">Reference proteome</keyword>
<proteinExistence type="predicted"/>
<evidence type="ECO:0000313" key="2">
    <source>
        <dbReference type="EMBL" id="EON88652.1"/>
    </source>
</evidence>
<evidence type="ECO:0008006" key="4">
    <source>
        <dbReference type="Google" id="ProtNLM"/>
    </source>
</evidence>
<organism evidence="2 3">
    <name type="scientific">Plesiomonas shigelloides 302-73</name>
    <dbReference type="NCBI Taxonomy" id="1315976"/>
    <lineage>
        <taxon>Bacteria</taxon>
        <taxon>Pseudomonadati</taxon>
        <taxon>Pseudomonadota</taxon>
        <taxon>Gammaproteobacteria</taxon>
        <taxon>Enterobacterales</taxon>
        <taxon>Enterobacteriaceae</taxon>
        <taxon>Plesiomonas</taxon>
    </lineage>
</organism>
<dbReference type="Proteomes" id="UP000014012">
    <property type="component" value="Unassembled WGS sequence"/>
</dbReference>
<gene>
    <name evidence="2" type="ORF">PLESHI_09819</name>
</gene>
<name>R8AQS0_PLESH</name>
<dbReference type="OrthoDB" id="6507268at2"/>
<protein>
    <recommendedName>
        <fullName evidence="4">Bacteriocin</fullName>
    </recommendedName>
</protein>
<dbReference type="RefSeq" id="WP_010863574.1">
    <property type="nucleotide sequence ID" value="NZ_KB944511.1"/>
</dbReference>
<dbReference type="PATRIC" id="fig|1315976.3.peg.1842"/>
<accession>R8AQS0</accession>
<keyword evidence="1" id="KW-0175">Coiled coil</keyword>
<feature type="coiled-coil region" evidence="1">
    <location>
        <begin position="16"/>
        <end position="43"/>
    </location>
</feature>
<evidence type="ECO:0000256" key="1">
    <source>
        <dbReference type="SAM" id="Coils"/>
    </source>
</evidence>
<dbReference type="AlphaFoldDB" id="R8AQS0"/>
<dbReference type="EMBL" id="AQQO01000334">
    <property type="protein sequence ID" value="EON88652.1"/>
    <property type="molecule type" value="Genomic_DNA"/>
</dbReference>
<dbReference type="HOGENOM" id="CLU_160670_0_0_6"/>
<sequence>MGYGLIDIGAQTRNQAMGGLREAARLEQQRENMNKELKAQQKQATMSGIGTGAGMGFLAGGPVGALIGGGLGFLSSLF</sequence>
<reference evidence="2 3" key="1">
    <citation type="journal article" date="2013" name="Genome Announc.">
        <title>Genome Sequence of Plesiomonas shigelloides Strain 302-73 (Serotype O1).</title>
        <authorList>
            <person name="Pique N."/>
            <person name="Aquilini E."/>
            <person name="Alioto T."/>
            <person name="Minana-Galbis D."/>
            <person name="Tomas J.M."/>
        </authorList>
    </citation>
    <scope>NUCLEOTIDE SEQUENCE [LARGE SCALE GENOMIC DNA]</scope>
    <source>
        <strain evidence="2 3">302-73</strain>
    </source>
</reference>
<comment type="caution">
    <text evidence="2">The sequence shown here is derived from an EMBL/GenBank/DDBJ whole genome shotgun (WGS) entry which is preliminary data.</text>
</comment>
<evidence type="ECO:0000313" key="3">
    <source>
        <dbReference type="Proteomes" id="UP000014012"/>
    </source>
</evidence>